<dbReference type="SUPFAM" id="SSF53850">
    <property type="entry name" value="Periplasmic binding protein-like II"/>
    <property type="match status" value="1"/>
</dbReference>
<feature type="signal peptide" evidence="6">
    <location>
        <begin position="1"/>
        <end position="20"/>
    </location>
</feature>
<dbReference type="CDD" id="cd08498">
    <property type="entry name" value="PBP2_NikA_DppA_OppA_like_2"/>
    <property type="match status" value="1"/>
</dbReference>
<name>A0ABS1EXW6_9PROT</name>
<evidence type="ECO:0000313" key="8">
    <source>
        <dbReference type="EMBL" id="MBK1836009.1"/>
    </source>
</evidence>
<proteinExistence type="inferred from homology"/>
<evidence type="ECO:0000256" key="1">
    <source>
        <dbReference type="ARBA" id="ARBA00004418"/>
    </source>
</evidence>
<comment type="caution">
    <text evidence="8">The sequence shown here is derived from an EMBL/GenBank/DDBJ whole genome shotgun (WGS) entry which is preliminary data.</text>
</comment>
<dbReference type="PANTHER" id="PTHR30290:SF9">
    <property type="entry name" value="OLIGOPEPTIDE-BINDING PROTEIN APPA"/>
    <property type="match status" value="1"/>
</dbReference>
<reference evidence="9" key="1">
    <citation type="submission" date="2021-01" db="EMBL/GenBank/DDBJ databases">
        <title>Genome public.</title>
        <authorList>
            <person name="Liu C."/>
            <person name="Sun Q."/>
        </authorList>
    </citation>
    <scope>NUCLEOTIDE SEQUENCE [LARGE SCALE GENOMIC DNA]</scope>
    <source>
        <strain evidence="9">YIM B02556</strain>
    </source>
</reference>
<evidence type="ECO:0000259" key="7">
    <source>
        <dbReference type="Pfam" id="PF00496"/>
    </source>
</evidence>
<protein>
    <submittedName>
        <fullName evidence="8">ABC transporter substrate-binding protein</fullName>
    </submittedName>
</protein>
<dbReference type="Gene3D" id="3.40.190.10">
    <property type="entry name" value="Periplasmic binding protein-like II"/>
    <property type="match status" value="1"/>
</dbReference>
<dbReference type="Gene3D" id="3.90.76.10">
    <property type="entry name" value="Dipeptide-binding Protein, Domain 1"/>
    <property type="match status" value="1"/>
</dbReference>
<evidence type="ECO:0000313" key="9">
    <source>
        <dbReference type="Proteomes" id="UP000652760"/>
    </source>
</evidence>
<dbReference type="PIRSF" id="PIRSF002741">
    <property type="entry name" value="MppA"/>
    <property type="match status" value="1"/>
</dbReference>
<evidence type="ECO:0000256" key="3">
    <source>
        <dbReference type="ARBA" id="ARBA00022448"/>
    </source>
</evidence>
<keyword evidence="3" id="KW-0813">Transport</keyword>
<feature type="chain" id="PRO_5046070242" evidence="6">
    <location>
        <begin position="21"/>
        <end position="541"/>
    </location>
</feature>
<evidence type="ECO:0000256" key="2">
    <source>
        <dbReference type="ARBA" id="ARBA00005695"/>
    </source>
</evidence>
<dbReference type="Pfam" id="PF00496">
    <property type="entry name" value="SBP_bac_5"/>
    <property type="match status" value="1"/>
</dbReference>
<dbReference type="EMBL" id="JAENHM010000003">
    <property type="protein sequence ID" value="MBK1836009.1"/>
    <property type="molecule type" value="Genomic_DNA"/>
</dbReference>
<comment type="subcellular location">
    <subcellularLocation>
        <location evidence="1">Periplasm</location>
    </subcellularLocation>
</comment>
<dbReference type="Proteomes" id="UP000652760">
    <property type="component" value="Unassembled WGS sequence"/>
</dbReference>
<dbReference type="InterPro" id="IPR039424">
    <property type="entry name" value="SBP_5"/>
</dbReference>
<evidence type="ECO:0000256" key="4">
    <source>
        <dbReference type="ARBA" id="ARBA00022729"/>
    </source>
</evidence>
<feature type="domain" description="Solute-binding protein family 5" evidence="7">
    <location>
        <begin position="86"/>
        <end position="439"/>
    </location>
</feature>
<dbReference type="InterPro" id="IPR030678">
    <property type="entry name" value="Peptide/Ni-bd"/>
</dbReference>
<feature type="region of interest" description="Disordered" evidence="5">
    <location>
        <begin position="23"/>
        <end position="48"/>
    </location>
</feature>
<dbReference type="InterPro" id="IPR000914">
    <property type="entry name" value="SBP_5_dom"/>
</dbReference>
<keyword evidence="4 6" id="KW-0732">Signal</keyword>
<dbReference type="Gene3D" id="3.10.105.10">
    <property type="entry name" value="Dipeptide-binding Protein, Domain 3"/>
    <property type="match status" value="1"/>
</dbReference>
<accession>A0ABS1EXW6</accession>
<evidence type="ECO:0000256" key="5">
    <source>
        <dbReference type="SAM" id="MobiDB-lite"/>
    </source>
</evidence>
<dbReference type="RefSeq" id="WP_200190213.1">
    <property type="nucleotide sequence ID" value="NZ_JAENHM010000003.1"/>
</dbReference>
<gene>
    <name evidence="8" type="ORF">JHL17_01165</name>
</gene>
<comment type="similarity">
    <text evidence="2">Belongs to the bacterial solute-binding protein 5 family.</text>
</comment>
<feature type="compositionally biased region" description="Low complexity" evidence="5">
    <location>
        <begin position="23"/>
        <end position="42"/>
    </location>
</feature>
<evidence type="ECO:0000256" key="6">
    <source>
        <dbReference type="SAM" id="SignalP"/>
    </source>
</evidence>
<sequence length="541" mass="58600">MDRRTFLGAMAGLVPTAAFAQTTTAPGASPTGTAPTATASSPRSLSIGAISAPNSLDPQFYQSPTNNQTLRQIFDPLVTEDAEGRVRPLLAQSWRAVDELTWEFKLRPGIRFHDGTPLTPDDVAFTVERVPNVPNSPGSFVPYVRNIAAVEPIDATTFRIRTKSPNPYLDRDFTNLYILSRKIHAGAATADFTSGKLAVGTGAFRYAGFTVGQQIELERNPDFWGAPTGWNRVRTRFIPDAGARVAGLLSGDLDLIDGVPVQDVAHLAADPRLAIFSVASATSVYLFPDASRDQSPFVTDRAGKPLDRNPLKDVRVRQALSLAIDRKGIVEKLLLGQGTAADQFAPPPAPDRLPGRPTPAADPARARQLLAEAGYPDGFGLTIHGPSGFFTSDVAVLQAVAQGFSRIGVDTKVETLPIATFFSRATNREFALFMTTYATTNSAELLRQVALTKNPDTGAGPFNRQHYSNPKVDTPLLEALRTFDPERRVRLIREALAALDEDAGIIPVFFPRFNWAGRKSHVRFIPGNAFGHTNAVFTEPV</sequence>
<organism evidence="8 9">
    <name type="scientific">Azospirillum endophyticum</name>
    <dbReference type="NCBI Taxonomy" id="2800326"/>
    <lineage>
        <taxon>Bacteria</taxon>
        <taxon>Pseudomonadati</taxon>
        <taxon>Pseudomonadota</taxon>
        <taxon>Alphaproteobacteria</taxon>
        <taxon>Rhodospirillales</taxon>
        <taxon>Azospirillaceae</taxon>
        <taxon>Azospirillum</taxon>
    </lineage>
</organism>
<keyword evidence="9" id="KW-1185">Reference proteome</keyword>
<dbReference type="PANTHER" id="PTHR30290">
    <property type="entry name" value="PERIPLASMIC BINDING COMPONENT OF ABC TRANSPORTER"/>
    <property type="match status" value="1"/>
</dbReference>